<dbReference type="RefSeq" id="WP_326833883.1">
    <property type="nucleotide sequence ID" value="NZ_CP142149.1"/>
</dbReference>
<dbReference type="Proteomes" id="UP001330812">
    <property type="component" value="Chromosome"/>
</dbReference>
<sequence length="71" mass="8015">MTTTAKKALSPLHDLPVRNSWPRDFALGIRLAVRGGRTSWVRVELGARAAAYSDREIAVRDGRIQMREPNR</sequence>
<protein>
    <submittedName>
        <fullName evidence="1">Uncharacterized protein</fullName>
    </submittedName>
</protein>
<evidence type="ECO:0000313" key="2">
    <source>
        <dbReference type="Proteomes" id="UP001330812"/>
    </source>
</evidence>
<evidence type="ECO:0000313" key="1">
    <source>
        <dbReference type="EMBL" id="WSE31071.1"/>
    </source>
</evidence>
<proteinExistence type="predicted"/>
<gene>
    <name evidence="1" type="ORF">VSH64_02875</name>
</gene>
<name>A0ABZ1IAH7_9PSEU</name>
<dbReference type="EMBL" id="CP142149">
    <property type="protein sequence ID" value="WSE31071.1"/>
    <property type="molecule type" value="Genomic_DNA"/>
</dbReference>
<accession>A0ABZ1IAH7</accession>
<keyword evidence="2" id="KW-1185">Reference proteome</keyword>
<organism evidence="1 2">
    <name type="scientific">Amycolatopsis rhabdoformis</name>
    <dbReference type="NCBI Taxonomy" id="1448059"/>
    <lineage>
        <taxon>Bacteria</taxon>
        <taxon>Bacillati</taxon>
        <taxon>Actinomycetota</taxon>
        <taxon>Actinomycetes</taxon>
        <taxon>Pseudonocardiales</taxon>
        <taxon>Pseudonocardiaceae</taxon>
        <taxon>Amycolatopsis</taxon>
    </lineage>
</organism>
<reference evidence="1 2" key="1">
    <citation type="journal article" date="2015" name="Int. J. Syst. Evol. Microbiol.">
        <title>Amycolatopsis rhabdoformis sp. nov., an actinomycete isolated from a tropical forest soil.</title>
        <authorList>
            <person name="Souza W.R."/>
            <person name="Silva R.E."/>
            <person name="Goodfellow M."/>
            <person name="Busarakam K."/>
            <person name="Figueiro F.S."/>
            <person name="Ferreira D."/>
            <person name="Rodrigues-Filho E."/>
            <person name="Moraes L.A.B."/>
            <person name="Zucchi T.D."/>
        </authorList>
    </citation>
    <scope>NUCLEOTIDE SEQUENCE [LARGE SCALE GENOMIC DNA]</scope>
    <source>
        <strain evidence="1 2">NCIMB 14900</strain>
    </source>
</reference>